<dbReference type="InterPro" id="IPR004358">
    <property type="entry name" value="Sig_transdc_His_kin-like_C"/>
</dbReference>
<dbReference type="SUPFAM" id="SSF55785">
    <property type="entry name" value="PYP-like sensor domain (PAS domain)"/>
    <property type="match status" value="1"/>
</dbReference>
<dbReference type="InterPro" id="IPR036890">
    <property type="entry name" value="HATPase_C_sf"/>
</dbReference>
<keyword evidence="6" id="KW-0808">Transferase</keyword>
<evidence type="ECO:0000256" key="4">
    <source>
        <dbReference type="ARBA" id="ARBA00022475"/>
    </source>
</evidence>
<evidence type="ECO:0000256" key="1">
    <source>
        <dbReference type="ARBA" id="ARBA00000085"/>
    </source>
</evidence>
<dbReference type="OrthoDB" id="9813151at2"/>
<evidence type="ECO:0000256" key="7">
    <source>
        <dbReference type="ARBA" id="ARBA00022741"/>
    </source>
</evidence>
<dbReference type="EC" id="2.7.13.3" evidence="3"/>
<dbReference type="STRING" id="525640.SAMN04487971_10840"/>
<dbReference type="PRINTS" id="PR00344">
    <property type="entry name" value="BCTRLSENSOR"/>
</dbReference>
<dbReference type="NCBIfam" id="TIGR00229">
    <property type="entry name" value="sensory_box"/>
    <property type="match status" value="1"/>
</dbReference>
<gene>
    <name evidence="14" type="ORF">SAMN04487971_10840</name>
</gene>
<dbReference type="SMART" id="SM00387">
    <property type="entry name" value="HATPase_c"/>
    <property type="match status" value="1"/>
</dbReference>
<reference evidence="15" key="1">
    <citation type="submission" date="2016-10" db="EMBL/GenBank/DDBJ databases">
        <authorList>
            <person name="Varghese N."/>
            <person name="Submissions S."/>
        </authorList>
    </citation>
    <scope>NUCLEOTIDE SEQUENCE [LARGE SCALE GENOMIC DNA]</scope>
    <source>
        <strain evidence="15">CGMCC 1.7655</strain>
    </source>
</reference>
<comment type="subcellular location">
    <subcellularLocation>
        <location evidence="2">Cell membrane</location>
    </subcellularLocation>
</comment>
<evidence type="ECO:0000256" key="5">
    <source>
        <dbReference type="ARBA" id="ARBA00022553"/>
    </source>
</evidence>
<dbReference type="CDD" id="cd00130">
    <property type="entry name" value="PAS"/>
    <property type="match status" value="1"/>
</dbReference>
<keyword evidence="4" id="KW-1003">Cell membrane</keyword>
<evidence type="ECO:0000313" key="15">
    <source>
        <dbReference type="Proteomes" id="UP000199555"/>
    </source>
</evidence>
<evidence type="ECO:0000313" key="14">
    <source>
        <dbReference type="EMBL" id="SDL25742.1"/>
    </source>
</evidence>
<dbReference type="SMART" id="SM00388">
    <property type="entry name" value="HisKA"/>
    <property type="match status" value="1"/>
</dbReference>
<dbReference type="InterPro" id="IPR003661">
    <property type="entry name" value="HisK_dim/P_dom"/>
</dbReference>
<evidence type="ECO:0000259" key="12">
    <source>
        <dbReference type="PROSITE" id="PS50109"/>
    </source>
</evidence>
<dbReference type="FunFam" id="3.30.565.10:FF:000006">
    <property type="entry name" value="Sensor histidine kinase WalK"/>
    <property type="match status" value="1"/>
</dbReference>
<dbReference type="SUPFAM" id="SSF55874">
    <property type="entry name" value="ATPase domain of HSP90 chaperone/DNA topoisomerase II/histidine kinase"/>
    <property type="match status" value="1"/>
</dbReference>
<keyword evidence="5" id="KW-0597">Phosphoprotein</keyword>
<dbReference type="GO" id="GO:0005886">
    <property type="term" value="C:plasma membrane"/>
    <property type="evidence" value="ECO:0007669"/>
    <property type="project" value="UniProtKB-SubCell"/>
</dbReference>
<keyword evidence="15" id="KW-1185">Reference proteome</keyword>
<dbReference type="InterPro" id="IPR003594">
    <property type="entry name" value="HATPase_dom"/>
</dbReference>
<dbReference type="InterPro" id="IPR035965">
    <property type="entry name" value="PAS-like_dom_sf"/>
</dbReference>
<feature type="domain" description="Histidine kinase" evidence="12">
    <location>
        <begin position="125"/>
        <end position="351"/>
    </location>
</feature>
<dbReference type="InterPro" id="IPR036097">
    <property type="entry name" value="HisK_dim/P_sf"/>
</dbReference>
<dbReference type="Pfam" id="PF13188">
    <property type="entry name" value="PAS_8"/>
    <property type="match status" value="1"/>
</dbReference>
<dbReference type="GO" id="GO:0004721">
    <property type="term" value="F:phosphoprotein phosphatase activity"/>
    <property type="evidence" value="ECO:0007669"/>
    <property type="project" value="TreeGrafter"/>
</dbReference>
<evidence type="ECO:0000256" key="9">
    <source>
        <dbReference type="ARBA" id="ARBA00022840"/>
    </source>
</evidence>
<organism evidence="14 15">
    <name type="scientific">Paracoccus chinensis</name>
    <dbReference type="NCBI Taxonomy" id="525640"/>
    <lineage>
        <taxon>Bacteria</taxon>
        <taxon>Pseudomonadati</taxon>
        <taxon>Pseudomonadota</taxon>
        <taxon>Alphaproteobacteria</taxon>
        <taxon>Rhodobacterales</taxon>
        <taxon>Paracoccaceae</taxon>
        <taxon>Paracoccus</taxon>
    </lineage>
</organism>
<dbReference type="Proteomes" id="UP000199555">
    <property type="component" value="Unassembled WGS sequence"/>
</dbReference>
<accession>A0A1G9IKS1</accession>
<evidence type="ECO:0000256" key="11">
    <source>
        <dbReference type="ARBA" id="ARBA00023136"/>
    </source>
</evidence>
<evidence type="ECO:0000256" key="8">
    <source>
        <dbReference type="ARBA" id="ARBA00022777"/>
    </source>
</evidence>
<keyword evidence="7" id="KW-0547">Nucleotide-binding</keyword>
<evidence type="ECO:0000256" key="2">
    <source>
        <dbReference type="ARBA" id="ARBA00004236"/>
    </source>
</evidence>
<evidence type="ECO:0000256" key="6">
    <source>
        <dbReference type="ARBA" id="ARBA00022679"/>
    </source>
</evidence>
<feature type="domain" description="PAS" evidence="13">
    <location>
        <begin position="2"/>
        <end position="38"/>
    </location>
</feature>
<sequence length="360" mass="39053">MDSVALQQIGDAVPAAMLVLDREARVVMANTAAVEMLGPGLTDRPFVTVLRQPLVNRAVDQVLAPVQAPAPVRLSVGIRARGRERRCVVTVSSLTVRGRRGATVVLEDTTGVEQAEQMRRDFVANVSHELRTPLTALMGFIETLRGPARDDAAARERFLAIMDREAGRMNRLIGDLLSLSRVEQEERRRPSDRVDLATLVRSACATLGPTAQAADVTLRQIGTDRAAPVMGDADQIQQVLHNLIENAVKYGSRTGGEVRATLSHVAHEPVLRGPGWAIEIADNGEGIDEVHLPRLTERFYRVDTHRSREKGGTGLGLAIVKHIVARHRGRLKIDSAKGLGSRFTVILPEWTSAGSGAPQG</sequence>
<dbReference type="FunFam" id="1.10.287.130:FF:000008">
    <property type="entry name" value="Two-component sensor histidine kinase"/>
    <property type="match status" value="1"/>
</dbReference>
<dbReference type="Pfam" id="PF02518">
    <property type="entry name" value="HATPase_c"/>
    <property type="match status" value="1"/>
</dbReference>
<dbReference type="PANTHER" id="PTHR45453:SF1">
    <property type="entry name" value="PHOSPHATE REGULON SENSOR PROTEIN PHOR"/>
    <property type="match status" value="1"/>
</dbReference>
<dbReference type="GO" id="GO:0005524">
    <property type="term" value="F:ATP binding"/>
    <property type="evidence" value="ECO:0007669"/>
    <property type="project" value="UniProtKB-KW"/>
</dbReference>
<evidence type="ECO:0000256" key="3">
    <source>
        <dbReference type="ARBA" id="ARBA00012438"/>
    </source>
</evidence>
<keyword evidence="8 14" id="KW-0418">Kinase</keyword>
<dbReference type="InterPro" id="IPR050351">
    <property type="entry name" value="BphY/WalK/GraS-like"/>
</dbReference>
<dbReference type="Gene3D" id="3.30.565.10">
    <property type="entry name" value="Histidine kinase-like ATPase, C-terminal domain"/>
    <property type="match status" value="1"/>
</dbReference>
<keyword evidence="10" id="KW-0902">Two-component regulatory system</keyword>
<keyword evidence="11" id="KW-0472">Membrane</keyword>
<dbReference type="AlphaFoldDB" id="A0A1G9IKS1"/>
<dbReference type="CDD" id="cd00082">
    <property type="entry name" value="HisKA"/>
    <property type="match status" value="1"/>
</dbReference>
<dbReference type="EMBL" id="FNGE01000008">
    <property type="protein sequence ID" value="SDL25742.1"/>
    <property type="molecule type" value="Genomic_DNA"/>
</dbReference>
<evidence type="ECO:0000259" key="13">
    <source>
        <dbReference type="PROSITE" id="PS50112"/>
    </source>
</evidence>
<proteinExistence type="predicted"/>
<dbReference type="Pfam" id="PF00512">
    <property type="entry name" value="HisKA"/>
    <property type="match status" value="1"/>
</dbReference>
<comment type="catalytic activity">
    <reaction evidence="1">
        <text>ATP + protein L-histidine = ADP + protein N-phospho-L-histidine.</text>
        <dbReference type="EC" id="2.7.13.3"/>
    </reaction>
</comment>
<dbReference type="PANTHER" id="PTHR45453">
    <property type="entry name" value="PHOSPHATE REGULON SENSOR PROTEIN PHOR"/>
    <property type="match status" value="1"/>
</dbReference>
<dbReference type="Gene3D" id="1.10.287.130">
    <property type="match status" value="1"/>
</dbReference>
<keyword evidence="9" id="KW-0067">ATP-binding</keyword>
<dbReference type="PROSITE" id="PS50109">
    <property type="entry name" value="HIS_KIN"/>
    <property type="match status" value="1"/>
</dbReference>
<dbReference type="SUPFAM" id="SSF47384">
    <property type="entry name" value="Homodimeric domain of signal transducing histidine kinase"/>
    <property type="match status" value="1"/>
</dbReference>
<dbReference type="RefSeq" id="WP_090755325.1">
    <property type="nucleotide sequence ID" value="NZ_FNGE01000008.1"/>
</dbReference>
<dbReference type="InterPro" id="IPR005467">
    <property type="entry name" value="His_kinase_dom"/>
</dbReference>
<dbReference type="PROSITE" id="PS50112">
    <property type="entry name" value="PAS"/>
    <property type="match status" value="1"/>
</dbReference>
<dbReference type="InterPro" id="IPR000014">
    <property type="entry name" value="PAS"/>
</dbReference>
<evidence type="ECO:0000256" key="10">
    <source>
        <dbReference type="ARBA" id="ARBA00023012"/>
    </source>
</evidence>
<dbReference type="GO" id="GO:0016036">
    <property type="term" value="P:cellular response to phosphate starvation"/>
    <property type="evidence" value="ECO:0007669"/>
    <property type="project" value="TreeGrafter"/>
</dbReference>
<name>A0A1G9IKS1_9RHOB</name>
<dbReference type="GO" id="GO:0000155">
    <property type="term" value="F:phosphorelay sensor kinase activity"/>
    <property type="evidence" value="ECO:0007669"/>
    <property type="project" value="InterPro"/>
</dbReference>
<dbReference type="Gene3D" id="3.30.450.20">
    <property type="entry name" value="PAS domain"/>
    <property type="match status" value="1"/>
</dbReference>
<protein>
    <recommendedName>
        <fullName evidence="3">histidine kinase</fullName>
        <ecNumber evidence="3">2.7.13.3</ecNumber>
    </recommendedName>
</protein>